<accession>A0AAN6M1Q0</accession>
<feature type="compositionally biased region" description="Acidic residues" evidence="1">
    <location>
        <begin position="462"/>
        <end position="471"/>
    </location>
</feature>
<dbReference type="EMBL" id="WVTA01000005">
    <property type="protein sequence ID" value="KAK3209639.1"/>
    <property type="molecule type" value="Genomic_DNA"/>
</dbReference>
<feature type="region of interest" description="Disordered" evidence="1">
    <location>
        <begin position="20"/>
        <end position="131"/>
    </location>
</feature>
<reference evidence="2 3" key="1">
    <citation type="submission" date="2021-02" db="EMBL/GenBank/DDBJ databases">
        <title>Genome assembly of Pseudopithomyces chartarum.</title>
        <authorList>
            <person name="Jauregui R."/>
            <person name="Singh J."/>
            <person name="Voisey C."/>
        </authorList>
    </citation>
    <scope>NUCLEOTIDE SEQUENCE [LARGE SCALE GENOMIC DNA]</scope>
    <source>
        <strain evidence="2 3">AGR01</strain>
    </source>
</reference>
<proteinExistence type="predicted"/>
<feature type="compositionally biased region" description="Acidic residues" evidence="1">
    <location>
        <begin position="482"/>
        <end position="491"/>
    </location>
</feature>
<evidence type="ECO:0000313" key="2">
    <source>
        <dbReference type="EMBL" id="KAK3209639.1"/>
    </source>
</evidence>
<organism evidence="2 3">
    <name type="scientific">Pseudopithomyces chartarum</name>
    <dbReference type="NCBI Taxonomy" id="1892770"/>
    <lineage>
        <taxon>Eukaryota</taxon>
        <taxon>Fungi</taxon>
        <taxon>Dikarya</taxon>
        <taxon>Ascomycota</taxon>
        <taxon>Pezizomycotina</taxon>
        <taxon>Dothideomycetes</taxon>
        <taxon>Pleosporomycetidae</taxon>
        <taxon>Pleosporales</taxon>
        <taxon>Massarineae</taxon>
        <taxon>Didymosphaeriaceae</taxon>
        <taxon>Pseudopithomyces</taxon>
    </lineage>
</organism>
<feature type="region of interest" description="Disordered" evidence="1">
    <location>
        <begin position="426"/>
        <end position="450"/>
    </location>
</feature>
<sequence>MSSPSEFLTFYRRAGIAVARRAGSAPVARPANRWMSVSATRGKELSTNEKTKTDLYPDDKHSVNKAKSGDDYDVQTSNLKGGIDSAQKSGTGGHATEGKDSAGGVAKAKREHPEAPDPAIGMQDERGGRGAIPKTKWTCRLIGHVGRGVRKEEMLAEGNLGTGWERSNCSADAVDQMAIGYLVTCPGGNKSSFGIHPQVIAKMTREEPTTWMVSQFANCAALGESMELKANKLFTTMQFLSCLVEKPAKWKKAGRFPGILTSIKTSARYELQTEVRKNMFVKTSCNCQQHPHKRGSLEQEILALPIHTWGIGRSAAYVDYGGPKASAKASHRLICLPDSVFVPGAPQFVTVHRQSSGTMSGLTPELSRQLVAMRNVVMSSNISDDTREACLRGLDVLENFTRSFNDFMSPRFSDVTAMIEAFSGPDAPSISATDEGSDFANNTDTHNQGDAKHELSQAALDCDDNGTEEGDSTTVGIKSEFEPDADDDEGDNSLFIASQEEHVSKKQTKKEGSGPSNFTRTITPSETGLKLLAVFSERDICEPFVRGECCQLDHTLKARLGGTLKLNDKPGALKQGDSSKMMCEKHTRGQCCKKFHRSREEILHMLNRVEPSLVEYFSSWPVDDTPNDIDVYAPPNPYVAPASSSFIGGSSDSESWASSDQSGDESDGLVDNNESIIKEELEALHTEQALVTYRICKDYYDGECCGQIHVPAKEARSMMPKQGMNFLTQKKALVENKNICWKHVAHEMSVEHGSANVKPPCCKHRHPHPEVMFEEIQKHLNKVSQEQKDAEKNARMAAGRAARIKNTPKLTGFIRASPTHR</sequence>
<name>A0AAN6M1Q0_9PLEO</name>
<evidence type="ECO:0000256" key="1">
    <source>
        <dbReference type="SAM" id="MobiDB-lite"/>
    </source>
</evidence>
<evidence type="ECO:0000313" key="3">
    <source>
        <dbReference type="Proteomes" id="UP001280581"/>
    </source>
</evidence>
<feature type="region of interest" description="Disordered" evidence="1">
    <location>
        <begin position="462"/>
        <end position="522"/>
    </location>
</feature>
<comment type="caution">
    <text evidence="2">The sequence shown here is derived from an EMBL/GenBank/DDBJ whole genome shotgun (WGS) entry which is preliminary data.</text>
</comment>
<dbReference type="Proteomes" id="UP001280581">
    <property type="component" value="Unassembled WGS sequence"/>
</dbReference>
<dbReference type="AlphaFoldDB" id="A0AAN6M1Q0"/>
<feature type="region of interest" description="Disordered" evidence="1">
    <location>
        <begin position="643"/>
        <end position="670"/>
    </location>
</feature>
<gene>
    <name evidence="2" type="ORF">GRF29_44g272764</name>
</gene>
<feature type="compositionally biased region" description="Basic and acidic residues" evidence="1">
    <location>
        <begin position="499"/>
        <end position="512"/>
    </location>
</feature>
<feature type="compositionally biased region" description="Polar residues" evidence="1">
    <location>
        <begin position="430"/>
        <end position="446"/>
    </location>
</feature>
<feature type="compositionally biased region" description="Basic and acidic residues" evidence="1">
    <location>
        <begin position="41"/>
        <end position="70"/>
    </location>
</feature>
<protein>
    <submittedName>
        <fullName evidence="2">Uncharacterized protein</fullName>
    </submittedName>
</protein>
<keyword evidence="3" id="KW-1185">Reference proteome</keyword>
<feature type="compositionally biased region" description="Low complexity" evidence="1">
    <location>
        <begin position="643"/>
        <end position="661"/>
    </location>
</feature>